<proteinExistence type="predicted"/>
<sequence length="204" mass="22244">MLTALAVATIIGSGRPSASFFIGLAAPLRWLASQRFPPPDRIRADFSSPTLQIGAIPGVGFPLERSSANPFLYFLTDVLVNLLDGNFPPTYVLGQLLVTFGSGMLLAALWLRTGSIWPLMLLHAVRDFGRIVSLNVDPKSLSSIDSLSSIVGGALLCALLLAYALFLLRPSQLRWLRAYYEKNIPLPEQGRGAKNEPHSADRHF</sequence>
<evidence type="ECO:0000256" key="1">
    <source>
        <dbReference type="SAM" id="Phobius"/>
    </source>
</evidence>
<keyword evidence="1" id="KW-0472">Membrane</keyword>
<dbReference type="InterPro" id="IPR003675">
    <property type="entry name" value="Rce1/LyrA-like_dom"/>
</dbReference>
<dbReference type="AlphaFoldDB" id="A0A8J3N7G3"/>
<name>A0A8J3N7G3_9CHLR</name>
<keyword evidence="4" id="KW-1185">Reference proteome</keyword>
<organism evidence="3 4">
    <name type="scientific">Reticulibacter mediterranei</name>
    <dbReference type="NCBI Taxonomy" id="2778369"/>
    <lineage>
        <taxon>Bacteria</taxon>
        <taxon>Bacillati</taxon>
        <taxon>Chloroflexota</taxon>
        <taxon>Ktedonobacteria</taxon>
        <taxon>Ktedonobacterales</taxon>
        <taxon>Reticulibacteraceae</taxon>
        <taxon>Reticulibacter</taxon>
    </lineage>
</organism>
<dbReference type="EMBL" id="BNJK01000004">
    <property type="protein sequence ID" value="GHP01185.1"/>
    <property type="molecule type" value="Genomic_DNA"/>
</dbReference>
<reference evidence="3" key="1">
    <citation type="submission" date="2020-10" db="EMBL/GenBank/DDBJ databases">
        <title>Taxonomic study of unclassified bacteria belonging to the class Ktedonobacteria.</title>
        <authorList>
            <person name="Yabe S."/>
            <person name="Wang C.M."/>
            <person name="Zheng Y."/>
            <person name="Sakai Y."/>
            <person name="Cavaletti L."/>
            <person name="Monciardini P."/>
            <person name="Donadio S."/>
        </authorList>
    </citation>
    <scope>NUCLEOTIDE SEQUENCE</scope>
    <source>
        <strain evidence="3">ID150040</strain>
    </source>
</reference>
<keyword evidence="1" id="KW-0812">Transmembrane</keyword>
<keyword evidence="1" id="KW-1133">Transmembrane helix</keyword>
<dbReference type="GO" id="GO:0080120">
    <property type="term" value="P:CAAX-box protein maturation"/>
    <property type="evidence" value="ECO:0007669"/>
    <property type="project" value="UniProtKB-ARBA"/>
</dbReference>
<evidence type="ECO:0000259" key="2">
    <source>
        <dbReference type="Pfam" id="PF02517"/>
    </source>
</evidence>
<dbReference type="GO" id="GO:0004175">
    <property type="term" value="F:endopeptidase activity"/>
    <property type="evidence" value="ECO:0007669"/>
    <property type="project" value="UniProtKB-ARBA"/>
</dbReference>
<gene>
    <name evidence="3" type="ORF">KSF_112320</name>
</gene>
<feature type="domain" description="CAAX prenyl protease 2/Lysostaphin resistance protein A-like" evidence="2">
    <location>
        <begin position="95"/>
        <end position="128"/>
    </location>
</feature>
<feature type="transmembrane region" description="Helical" evidence="1">
    <location>
        <begin position="90"/>
        <end position="111"/>
    </location>
</feature>
<dbReference type="Pfam" id="PF02517">
    <property type="entry name" value="Rce1-like"/>
    <property type="match status" value="1"/>
</dbReference>
<evidence type="ECO:0000313" key="4">
    <source>
        <dbReference type="Proteomes" id="UP000597444"/>
    </source>
</evidence>
<protein>
    <recommendedName>
        <fullName evidence="2">CAAX prenyl protease 2/Lysostaphin resistance protein A-like domain-containing protein</fullName>
    </recommendedName>
</protein>
<evidence type="ECO:0000313" key="3">
    <source>
        <dbReference type="EMBL" id="GHP01185.1"/>
    </source>
</evidence>
<dbReference type="Proteomes" id="UP000597444">
    <property type="component" value="Unassembled WGS sequence"/>
</dbReference>
<dbReference type="RefSeq" id="WP_220211740.1">
    <property type="nucleotide sequence ID" value="NZ_BNJK01000004.1"/>
</dbReference>
<comment type="caution">
    <text evidence="3">The sequence shown here is derived from an EMBL/GenBank/DDBJ whole genome shotgun (WGS) entry which is preliminary data.</text>
</comment>
<feature type="transmembrane region" description="Helical" evidence="1">
    <location>
        <begin position="147"/>
        <end position="168"/>
    </location>
</feature>
<accession>A0A8J3N7G3</accession>